<dbReference type="AlphaFoldDB" id="A0A518CKT2"/>
<dbReference type="Pfam" id="PF08340">
    <property type="entry name" value="YicC-like_C"/>
    <property type="match status" value="1"/>
</dbReference>
<dbReference type="GO" id="GO:0004521">
    <property type="term" value="F:RNA endonuclease activity"/>
    <property type="evidence" value="ECO:0007669"/>
    <property type="project" value="InterPro"/>
</dbReference>
<dbReference type="EMBL" id="CP036281">
    <property type="protein sequence ID" value="QDU79835.1"/>
    <property type="molecule type" value="Genomic_DNA"/>
</dbReference>
<comment type="similarity">
    <text evidence="5">Belongs to the YicC/YloC family.</text>
</comment>
<keyword evidence="3" id="KW-0255">Endonuclease</keyword>
<keyword evidence="4" id="KW-0378">Hydrolase</keyword>
<keyword evidence="9" id="KW-1185">Reference proteome</keyword>
<evidence type="ECO:0000259" key="7">
    <source>
        <dbReference type="Pfam" id="PF08340"/>
    </source>
</evidence>
<proteinExistence type="inferred from homology"/>
<dbReference type="GO" id="GO:0016787">
    <property type="term" value="F:hydrolase activity"/>
    <property type="evidence" value="ECO:0007669"/>
    <property type="project" value="UniProtKB-KW"/>
</dbReference>
<evidence type="ECO:0000259" key="6">
    <source>
        <dbReference type="Pfam" id="PF03755"/>
    </source>
</evidence>
<evidence type="ECO:0000256" key="1">
    <source>
        <dbReference type="ARBA" id="ARBA00001968"/>
    </source>
</evidence>
<dbReference type="PANTHER" id="PTHR30636">
    <property type="entry name" value="UPF0701 PROTEIN YICC"/>
    <property type="match status" value="1"/>
</dbReference>
<keyword evidence="2" id="KW-0540">Nuclease</keyword>
<dbReference type="Proteomes" id="UP000317178">
    <property type="component" value="Chromosome"/>
</dbReference>
<feature type="domain" description="Endoribonuclease YicC-like C-terminal" evidence="7">
    <location>
        <begin position="175"/>
        <end position="296"/>
    </location>
</feature>
<accession>A0A518CKT2</accession>
<gene>
    <name evidence="8" type="ORF">Pla110_15540</name>
</gene>
<dbReference type="Pfam" id="PF03755">
    <property type="entry name" value="YicC-like_N"/>
    <property type="match status" value="1"/>
</dbReference>
<evidence type="ECO:0000256" key="3">
    <source>
        <dbReference type="ARBA" id="ARBA00022759"/>
    </source>
</evidence>
<sequence length="296" mass="34208">MLLSMTGFGDARVQEHSMNVAVEIRAVNNRYFKLSLKSPDSYARYEGDIERVVREVIRRGTVQIAISVQQMQEESRYEFNEPALQEYWNQYRKLASDLPGVPDESPALSSFFQLPGIIREKPQAEEISTEEWNVIEKCLRQALSKLQTFREKEGESIRQDLGNSCKVVRRELETVEERAPLVVSEYRSRMLSRLDEVLSEQSVTIEASDIIREVGIFTDRCDINEEISRLKSHLNQFESFLSKEESMGRKLEFLSQEMFREVNTIGSKANDITISHAVVEMKASVERVRENLQNAE</sequence>
<evidence type="ECO:0000256" key="5">
    <source>
        <dbReference type="ARBA" id="ARBA00035648"/>
    </source>
</evidence>
<dbReference type="NCBIfam" id="TIGR00255">
    <property type="entry name" value="YicC/YloC family endoribonuclease"/>
    <property type="match status" value="1"/>
</dbReference>
<dbReference type="InterPro" id="IPR013551">
    <property type="entry name" value="YicC-like_C"/>
</dbReference>
<evidence type="ECO:0000313" key="8">
    <source>
        <dbReference type="EMBL" id="QDU79835.1"/>
    </source>
</evidence>
<comment type="cofactor">
    <cofactor evidence="1">
        <name>a divalent metal cation</name>
        <dbReference type="ChEBI" id="CHEBI:60240"/>
    </cofactor>
</comment>
<protein>
    <recommendedName>
        <fullName evidence="10">YicC-like family, N-terminal region</fullName>
    </recommendedName>
</protein>
<dbReference type="PANTHER" id="PTHR30636:SF3">
    <property type="entry name" value="UPF0701 PROTEIN YICC"/>
    <property type="match status" value="1"/>
</dbReference>
<organism evidence="8 9">
    <name type="scientific">Polystyrenella longa</name>
    <dbReference type="NCBI Taxonomy" id="2528007"/>
    <lineage>
        <taxon>Bacteria</taxon>
        <taxon>Pseudomonadati</taxon>
        <taxon>Planctomycetota</taxon>
        <taxon>Planctomycetia</taxon>
        <taxon>Planctomycetales</taxon>
        <taxon>Planctomycetaceae</taxon>
        <taxon>Polystyrenella</taxon>
    </lineage>
</organism>
<evidence type="ECO:0000256" key="2">
    <source>
        <dbReference type="ARBA" id="ARBA00022722"/>
    </source>
</evidence>
<feature type="domain" description="Endoribonuclease YicC-like N-terminal" evidence="6">
    <location>
        <begin position="3"/>
        <end position="158"/>
    </location>
</feature>
<dbReference type="KEGG" id="plon:Pla110_15540"/>
<reference evidence="8 9" key="1">
    <citation type="submission" date="2019-02" db="EMBL/GenBank/DDBJ databases">
        <title>Deep-cultivation of Planctomycetes and their phenomic and genomic characterization uncovers novel biology.</title>
        <authorList>
            <person name="Wiegand S."/>
            <person name="Jogler M."/>
            <person name="Boedeker C."/>
            <person name="Pinto D."/>
            <person name="Vollmers J."/>
            <person name="Rivas-Marin E."/>
            <person name="Kohn T."/>
            <person name="Peeters S.H."/>
            <person name="Heuer A."/>
            <person name="Rast P."/>
            <person name="Oberbeckmann S."/>
            <person name="Bunk B."/>
            <person name="Jeske O."/>
            <person name="Meyerdierks A."/>
            <person name="Storesund J.E."/>
            <person name="Kallscheuer N."/>
            <person name="Luecker S."/>
            <person name="Lage O.M."/>
            <person name="Pohl T."/>
            <person name="Merkel B.J."/>
            <person name="Hornburger P."/>
            <person name="Mueller R.-W."/>
            <person name="Bruemmer F."/>
            <person name="Labrenz M."/>
            <person name="Spormann A.M."/>
            <person name="Op den Camp H."/>
            <person name="Overmann J."/>
            <person name="Amann R."/>
            <person name="Jetten M.S.M."/>
            <person name="Mascher T."/>
            <person name="Medema M.H."/>
            <person name="Devos D.P."/>
            <person name="Kaster A.-K."/>
            <person name="Ovreas L."/>
            <person name="Rohde M."/>
            <person name="Galperin M.Y."/>
            <person name="Jogler C."/>
        </authorList>
    </citation>
    <scope>NUCLEOTIDE SEQUENCE [LARGE SCALE GENOMIC DNA]</scope>
    <source>
        <strain evidence="8 9">Pla110</strain>
    </source>
</reference>
<evidence type="ECO:0000313" key="9">
    <source>
        <dbReference type="Proteomes" id="UP000317178"/>
    </source>
</evidence>
<evidence type="ECO:0008006" key="10">
    <source>
        <dbReference type="Google" id="ProtNLM"/>
    </source>
</evidence>
<evidence type="ECO:0000256" key="4">
    <source>
        <dbReference type="ARBA" id="ARBA00022801"/>
    </source>
</evidence>
<dbReference type="InterPro" id="IPR005229">
    <property type="entry name" value="YicC/YloC-like"/>
</dbReference>
<name>A0A518CKT2_9PLAN</name>
<dbReference type="InterPro" id="IPR013527">
    <property type="entry name" value="YicC-like_N"/>
</dbReference>